<organism evidence="1 2">
    <name type="scientific">Laetiporus sulphureus 93-53</name>
    <dbReference type="NCBI Taxonomy" id="1314785"/>
    <lineage>
        <taxon>Eukaryota</taxon>
        <taxon>Fungi</taxon>
        <taxon>Dikarya</taxon>
        <taxon>Basidiomycota</taxon>
        <taxon>Agaricomycotina</taxon>
        <taxon>Agaricomycetes</taxon>
        <taxon>Polyporales</taxon>
        <taxon>Laetiporus</taxon>
    </lineage>
</organism>
<name>A0A165D7F8_9APHY</name>
<dbReference type="GeneID" id="63826385"/>
<sequence length="53" mass="5803">MGHPYHCYDDLSQHVGAHLTGFCFAIHIPVYVKVLACENVLCNTLGRSCIAAI</sequence>
<gene>
    <name evidence="1" type="ORF">LAESUDRAFT_728079</name>
</gene>
<protein>
    <submittedName>
        <fullName evidence="1">Uncharacterized protein</fullName>
    </submittedName>
</protein>
<dbReference type="AlphaFoldDB" id="A0A165D7F8"/>
<evidence type="ECO:0000313" key="1">
    <source>
        <dbReference type="EMBL" id="KZT04276.1"/>
    </source>
</evidence>
<proteinExistence type="predicted"/>
<dbReference type="EMBL" id="KV427637">
    <property type="protein sequence ID" value="KZT04276.1"/>
    <property type="molecule type" value="Genomic_DNA"/>
</dbReference>
<accession>A0A165D7F8</accession>
<dbReference type="RefSeq" id="XP_040762016.1">
    <property type="nucleotide sequence ID" value="XM_040909356.1"/>
</dbReference>
<reference evidence="1 2" key="1">
    <citation type="journal article" date="2016" name="Mol. Biol. Evol.">
        <title>Comparative Genomics of Early-Diverging Mushroom-Forming Fungi Provides Insights into the Origins of Lignocellulose Decay Capabilities.</title>
        <authorList>
            <person name="Nagy L.G."/>
            <person name="Riley R."/>
            <person name="Tritt A."/>
            <person name="Adam C."/>
            <person name="Daum C."/>
            <person name="Floudas D."/>
            <person name="Sun H."/>
            <person name="Yadav J.S."/>
            <person name="Pangilinan J."/>
            <person name="Larsson K.H."/>
            <person name="Matsuura K."/>
            <person name="Barry K."/>
            <person name="Labutti K."/>
            <person name="Kuo R."/>
            <person name="Ohm R.A."/>
            <person name="Bhattacharya S.S."/>
            <person name="Shirouzu T."/>
            <person name="Yoshinaga Y."/>
            <person name="Martin F.M."/>
            <person name="Grigoriev I.V."/>
            <person name="Hibbett D.S."/>
        </authorList>
    </citation>
    <scope>NUCLEOTIDE SEQUENCE [LARGE SCALE GENOMIC DNA]</scope>
    <source>
        <strain evidence="1 2">93-53</strain>
    </source>
</reference>
<dbReference type="Proteomes" id="UP000076871">
    <property type="component" value="Unassembled WGS sequence"/>
</dbReference>
<evidence type="ECO:0000313" key="2">
    <source>
        <dbReference type="Proteomes" id="UP000076871"/>
    </source>
</evidence>
<keyword evidence="2" id="KW-1185">Reference proteome</keyword>
<dbReference type="InParanoid" id="A0A165D7F8"/>